<evidence type="ECO:0000313" key="2">
    <source>
        <dbReference type="Proteomes" id="UP000001542"/>
    </source>
</evidence>
<gene>
    <name evidence="1" type="ORF">TVAG_492540</name>
</gene>
<dbReference type="Proteomes" id="UP000001542">
    <property type="component" value="Unassembled WGS sequence"/>
</dbReference>
<organism evidence="1 2">
    <name type="scientific">Trichomonas vaginalis (strain ATCC PRA-98 / G3)</name>
    <dbReference type="NCBI Taxonomy" id="412133"/>
    <lineage>
        <taxon>Eukaryota</taxon>
        <taxon>Metamonada</taxon>
        <taxon>Parabasalia</taxon>
        <taxon>Trichomonadida</taxon>
        <taxon>Trichomonadidae</taxon>
        <taxon>Trichomonas</taxon>
    </lineage>
</organism>
<reference evidence="1" key="1">
    <citation type="submission" date="2006-10" db="EMBL/GenBank/DDBJ databases">
        <authorList>
            <person name="Amadeo P."/>
            <person name="Zhao Q."/>
            <person name="Wortman J."/>
            <person name="Fraser-Liggett C."/>
            <person name="Carlton J."/>
        </authorList>
    </citation>
    <scope>NUCLEOTIDE SEQUENCE</scope>
    <source>
        <strain evidence="1">G3</strain>
    </source>
</reference>
<evidence type="ECO:0008006" key="3">
    <source>
        <dbReference type="Google" id="ProtNLM"/>
    </source>
</evidence>
<keyword evidence="2" id="KW-1185">Reference proteome</keyword>
<dbReference type="VEuPathDB" id="TrichDB:TVAG_492540"/>
<evidence type="ECO:0000313" key="1">
    <source>
        <dbReference type="EMBL" id="EAX98763.1"/>
    </source>
</evidence>
<dbReference type="SMR" id="A2F8H0"/>
<dbReference type="KEGG" id="tva:4756567"/>
<dbReference type="RefSeq" id="XP_001311693.1">
    <property type="nucleotide sequence ID" value="XM_001311692.1"/>
</dbReference>
<proteinExistence type="predicted"/>
<accession>A2F8H0</accession>
<protein>
    <recommendedName>
        <fullName evidence="3">AIG1-type G domain-containing protein</fullName>
    </recommendedName>
</protein>
<dbReference type="AlphaFoldDB" id="A2F8H0"/>
<dbReference type="EMBL" id="DS113662">
    <property type="protein sequence ID" value="EAX98763.1"/>
    <property type="molecule type" value="Genomic_DNA"/>
</dbReference>
<name>A2F8H0_TRIV3</name>
<dbReference type="InterPro" id="IPR027417">
    <property type="entry name" value="P-loop_NTPase"/>
</dbReference>
<dbReference type="SUPFAM" id="SSF52540">
    <property type="entry name" value="P-loop containing nucleoside triphosphate hydrolases"/>
    <property type="match status" value="1"/>
</dbReference>
<dbReference type="Gene3D" id="3.40.50.300">
    <property type="entry name" value="P-loop containing nucleotide triphosphate hydrolases"/>
    <property type="match status" value="1"/>
</dbReference>
<dbReference type="InParanoid" id="A2F8H0"/>
<reference evidence="1" key="2">
    <citation type="journal article" date="2007" name="Science">
        <title>Draft genome sequence of the sexually transmitted pathogen Trichomonas vaginalis.</title>
        <authorList>
            <person name="Carlton J.M."/>
            <person name="Hirt R.P."/>
            <person name="Silva J.C."/>
            <person name="Delcher A.L."/>
            <person name="Schatz M."/>
            <person name="Zhao Q."/>
            <person name="Wortman J.R."/>
            <person name="Bidwell S.L."/>
            <person name="Alsmark U.C.M."/>
            <person name="Besteiro S."/>
            <person name="Sicheritz-Ponten T."/>
            <person name="Noel C.J."/>
            <person name="Dacks J.B."/>
            <person name="Foster P.G."/>
            <person name="Simillion C."/>
            <person name="Van de Peer Y."/>
            <person name="Miranda-Saavedra D."/>
            <person name="Barton G.J."/>
            <person name="Westrop G.D."/>
            <person name="Mueller S."/>
            <person name="Dessi D."/>
            <person name="Fiori P.L."/>
            <person name="Ren Q."/>
            <person name="Paulsen I."/>
            <person name="Zhang H."/>
            <person name="Bastida-Corcuera F.D."/>
            <person name="Simoes-Barbosa A."/>
            <person name="Brown M.T."/>
            <person name="Hayes R.D."/>
            <person name="Mukherjee M."/>
            <person name="Okumura C.Y."/>
            <person name="Schneider R."/>
            <person name="Smith A.J."/>
            <person name="Vanacova S."/>
            <person name="Villalvazo M."/>
            <person name="Haas B.J."/>
            <person name="Pertea M."/>
            <person name="Feldblyum T.V."/>
            <person name="Utterback T.R."/>
            <person name="Shu C.L."/>
            <person name="Osoegawa K."/>
            <person name="de Jong P.J."/>
            <person name="Hrdy I."/>
            <person name="Horvathova L."/>
            <person name="Zubacova Z."/>
            <person name="Dolezal P."/>
            <person name="Malik S.B."/>
            <person name="Logsdon J.M. Jr."/>
            <person name="Henze K."/>
            <person name="Gupta A."/>
            <person name="Wang C.C."/>
            <person name="Dunne R.L."/>
            <person name="Upcroft J.A."/>
            <person name="Upcroft P."/>
            <person name="White O."/>
            <person name="Salzberg S.L."/>
            <person name="Tang P."/>
            <person name="Chiu C.-H."/>
            <person name="Lee Y.-S."/>
            <person name="Embley T.M."/>
            <person name="Coombs G.H."/>
            <person name="Mottram J.C."/>
            <person name="Tachezy J."/>
            <person name="Fraser-Liggett C.M."/>
            <person name="Johnson P.J."/>
        </authorList>
    </citation>
    <scope>NUCLEOTIDE SEQUENCE [LARGE SCALE GENOMIC DNA]</scope>
    <source>
        <strain evidence="1">G3</strain>
    </source>
</reference>
<dbReference type="VEuPathDB" id="TrichDB:TVAGG3_0903580"/>
<sequence>MLDHLTIITALYLIGEAGSGCTMFGNLLSNAPVFPKSTDHINETIKNAKSWIKFGDLSIVVYDSTGYNESYSNAKFHIEKISESIESEYVGVSAIGLVIPLHTERLSNIYKEYLNAFYEIFETDEIFYNIAIIFTHCPFTDYDRFGKTDIFKNSVENYITEITGKRRWHNIKTFFVDNMEPDRPDVQFQLSQFKDWTRNRLTFIPKGSFQNKTAIGRWSIIDEYRKEGEDFSEKFYAPVIKYSDKYMRSAFRWEPAYGNDSIYFPFTYHDYSREFKNFIREYDQDPLLFIGGKENAMFIFGETENFRPISLVKNIRFRQWIYTKKYENAEKIFFKKLQREGKI</sequence>